<dbReference type="EMBL" id="KV460209">
    <property type="protein sequence ID" value="OBU00372.2"/>
    <property type="molecule type" value="Genomic_DNA"/>
</dbReference>
<keyword evidence="1" id="KW-0732">Signal</keyword>
<accession>A0A1B8GWZ2</accession>
<gene>
    <name evidence="2" type="ORF">VE01_01392</name>
</gene>
<keyword evidence="3" id="KW-1185">Reference proteome</keyword>
<reference evidence="2 3" key="1">
    <citation type="submission" date="2016-03" db="EMBL/GenBank/DDBJ databases">
        <title>Comparative genomics of Pseudogymnoascus destructans, the fungus causing white-nose syndrome of bats.</title>
        <authorList>
            <person name="Palmer J.M."/>
            <person name="Drees K.P."/>
            <person name="Foster J.T."/>
            <person name="Lindner D.L."/>
        </authorList>
    </citation>
    <scope>NUCLEOTIDE SEQUENCE [LARGE SCALE GENOMIC DNA]</scope>
    <source>
        <strain evidence="2 3">UAMH 10579</strain>
    </source>
</reference>
<proteinExistence type="predicted"/>
<reference evidence="3" key="2">
    <citation type="journal article" date="2018" name="Nat. Commun.">
        <title>Extreme sensitivity to ultraviolet light in the fungal pathogen causing white-nose syndrome of bats.</title>
        <authorList>
            <person name="Palmer J.M."/>
            <person name="Drees K.P."/>
            <person name="Foster J.T."/>
            <person name="Lindner D.L."/>
        </authorList>
    </citation>
    <scope>NUCLEOTIDE SEQUENCE [LARGE SCALE GENOMIC DNA]</scope>
    <source>
        <strain evidence="3">UAMH 10579</strain>
    </source>
</reference>
<dbReference type="Proteomes" id="UP000091956">
    <property type="component" value="Unassembled WGS sequence"/>
</dbReference>
<dbReference type="GeneID" id="28834778"/>
<protein>
    <submittedName>
        <fullName evidence="2">Uncharacterized protein</fullName>
    </submittedName>
</protein>
<dbReference type="RefSeq" id="XP_059320029.1">
    <property type="nucleotide sequence ID" value="XM_059463355.1"/>
</dbReference>
<organism evidence="2 3">
    <name type="scientific">Pseudogymnoascus verrucosus</name>
    <dbReference type="NCBI Taxonomy" id="342668"/>
    <lineage>
        <taxon>Eukaryota</taxon>
        <taxon>Fungi</taxon>
        <taxon>Dikarya</taxon>
        <taxon>Ascomycota</taxon>
        <taxon>Pezizomycotina</taxon>
        <taxon>Leotiomycetes</taxon>
        <taxon>Thelebolales</taxon>
        <taxon>Thelebolaceae</taxon>
        <taxon>Pseudogymnoascus</taxon>
    </lineage>
</organism>
<sequence>MQYFSAISLLAFLPFAFASDSPPKQILELCKQRGQVPQQEDGKWKCATVQTSDICNPDQDLNTLHKDPKTGQWICCPRGQDLKQDSCVQPGGKGDQIPIPLPGTCGTHLKDAGLESLLRETLVRCFPHDQVALDVFIEYYLTVLNGNINLIEVIIKNGCGKPTPNPDPIPNWKCPRDNSPCKWLPLENNKVRKNLPATGSDHKVLPNPNVPVVNYKYPFDTWVVGWPDDDLSIYVKDQKLQPQASGTSYLIPAGTSADDVYYKSPKGAQIQFFGACSADTPCIGEEVAAWNEGKPLYTTARDQDIDVSGYDFDLVFTIADTWVTTEQYTVLADGKEVGKTHGPLSLGDDKYNTKHIASTVDVGRYDAGALKSISNAGFWGSFRIPKETKKVTVRLGACDSINHGYFVFEYRMDKLCQC</sequence>
<evidence type="ECO:0000313" key="3">
    <source>
        <dbReference type="Proteomes" id="UP000091956"/>
    </source>
</evidence>
<feature type="chain" id="PRO_5015123445" evidence="1">
    <location>
        <begin position="19"/>
        <end position="418"/>
    </location>
</feature>
<feature type="signal peptide" evidence="1">
    <location>
        <begin position="1"/>
        <end position="18"/>
    </location>
</feature>
<evidence type="ECO:0000313" key="2">
    <source>
        <dbReference type="EMBL" id="OBU00372.2"/>
    </source>
</evidence>
<evidence type="ECO:0000256" key="1">
    <source>
        <dbReference type="SAM" id="SignalP"/>
    </source>
</evidence>
<name>A0A1B8GWZ2_9PEZI</name>
<dbReference type="AlphaFoldDB" id="A0A1B8GWZ2"/>